<dbReference type="RefSeq" id="WP_182461308.1">
    <property type="nucleotide sequence ID" value="NZ_CP059732.1"/>
</dbReference>
<dbReference type="EMBL" id="CP059732">
    <property type="protein sequence ID" value="QMW04052.1"/>
    <property type="molecule type" value="Genomic_DNA"/>
</dbReference>
<evidence type="ECO:0000313" key="1">
    <source>
        <dbReference type="EMBL" id="QMW04052.1"/>
    </source>
</evidence>
<protein>
    <submittedName>
        <fullName evidence="1">Uncharacterized protein</fullName>
    </submittedName>
</protein>
<dbReference type="KEGG" id="sfol:H3H32_03595"/>
<keyword evidence="2" id="KW-1185">Reference proteome</keyword>
<accession>A0A7G5GYW0</accession>
<proteinExistence type="predicted"/>
<gene>
    <name evidence="1" type="ORF">H3H32_03595</name>
</gene>
<name>A0A7G5GYW0_9BACT</name>
<evidence type="ECO:0000313" key="2">
    <source>
        <dbReference type="Proteomes" id="UP000515369"/>
    </source>
</evidence>
<dbReference type="AlphaFoldDB" id="A0A7G5GYW0"/>
<sequence length="105" mass="11719">MDTSKQKLAVSTFLQEIALLLLASQPIKSKLQEGADKSRGRILADLKPEERVLYLASRDVILTLARQLANCQNMDMLMKVLQIVQGITEGSVTEYKEVESQLIEA</sequence>
<dbReference type="Proteomes" id="UP000515369">
    <property type="component" value="Chromosome"/>
</dbReference>
<reference evidence="1 2" key="1">
    <citation type="submission" date="2020-07" db="EMBL/GenBank/DDBJ databases">
        <title>Spirosoma foliorum sp. nov., isolated from the leaves on the Nejang mountain Korea, Republic of.</title>
        <authorList>
            <person name="Ho H."/>
            <person name="Lee Y.-J."/>
            <person name="Nurcahyanto D.-A."/>
            <person name="Kim S.-G."/>
        </authorList>
    </citation>
    <scope>NUCLEOTIDE SEQUENCE [LARGE SCALE GENOMIC DNA]</scope>
    <source>
        <strain evidence="1 2">PL0136</strain>
    </source>
</reference>
<organism evidence="1 2">
    <name type="scientific">Spirosoma foliorum</name>
    <dbReference type="NCBI Taxonomy" id="2710596"/>
    <lineage>
        <taxon>Bacteria</taxon>
        <taxon>Pseudomonadati</taxon>
        <taxon>Bacteroidota</taxon>
        <taxon>Cytophagia</taxon>
        <taxon>Cytophagales</taxon>
        <taxon>Cytophagaceae</taxon>
        <taxon>Spirosoma</taxon>
    </lineage>
</organism>